<dbReference type="PANTHER" id="PTHR33307:SF6">
    <property type="entry name" value="ALPHA-RHAMNOSIDASE (EUROFUNG)-RELATED"/>
    <property type="match status" value="1"/>
</dbReference>
<dbReference type="Pfam" id="PF17390">
    <property type="entry name" value="Bac_rhamnosid_C"/>
    <property type="match status" value="1"/>
</dbReference>
<evidence type="ECO:0000259" key="4">
    <source>
        <dbReference type="Pfam" id="PF05592"/>
    </source>
</evidence>
<evidence type="ECO:0000256" key="1">
    <source>
        <dbReference type="ARBA" id="ARBA00001445"/>
    </source>
</evidence>
<feature type="domain" description="Bacterial alpha-L-rhamnosidase N-terminal" evidence="5">
    <location>
        <begin position="144"/>
        <end position="314"/>
    </location>
</feature>
<proteinExistence type="predicted"/>
<dbReference type="Gene3D" id="2.60.120.260">
    <property type="entry name" value="Galactose-binding domain-like"/>
    <property type="match status" value="2"/>
</dbReference>
<dbReference type="EMBL" id="KN832882">
    <property type="protein sequence ID" value="KIM97488.1"/>
    <property type="molecule type" value="Genomic_DNA"/>
</dbReference>
<feature type="domain" description="Alpha-L-rhamnosidase C-terminal" evidence="7">
    <location>
        <begin position="780"/>
        <end position="854"/>
    </location>
</feature>
<dbReference type="STRING" id="913774.A0A0C3CEX1"/>
<dbReference type="InterPro" id="IPR008979">
    <property type="entry name" value="Galactose-bd-like_sf"/>
</dbReference>
<dbReference type="Gene3D" id="2.60.420.10">
    <property type="entry name" value="Maltose phosphorylase, domain 3"/>
    <property type="match status" value="1"/>
</dbReference>
<accession>A0A0C3CEX1</accession>
<evidence type="ECO:0000259" key="5">
    <source>
        <dbReference type="Pfam" id="PF08531"/>
    </source>
</evidence>
<protein>
    <recommendedName>
        <fullName evidence="2">alpha-L-rhamnosidase</fullName>
        <ecNumber evidence="2">3.2.1.40</ecNumber>
    </recommendedName>
</protein>
<dbReference type="InterPro" id="IPR008902">
    <property type="entry name" value="Rhamnosid_concanavalin"/>
</dbReference>
<dbReference type="GO" id="GO:0030596">
    <property type="term" value="F:alpha-L-rhamnosidase activity"/>
    <property type="evidence" value="ECO:0007669"/>
    <property type="project" value="UniProtKB-EC"/>
</dbReference>
<keyword evidence="9" id="KW-1185">Reference proteome</keyword>
<reference evidence="9" key="2">
    <citation type="submission" date="2015-01" db="EMBL/GenBank/DDBJ databases">
        <title>Evolutionary Origins and Diversification of the Mycorrhizal Mutualists.</title>
        <authorList>
            <consortium name="DOE Joint Genome Institute"/>
            <consortium name="Mycorrhizal Genomics Consortium"/>
            <person name="Kohler A."/>
            <person name="Kuo A."/>
            <person name="Nagy L.G."/>
            <person name="Floudas D."/>
            <person name="Copeland A."/>
            <person name="Barry K.W."/>
            <person name="Cichocki N."/>
            <person name="Veneault-Fourrey C."/>
            <person name="LaButti K."/>
            <person name="Lindquist E.A."/>
            <person name="Lipzen A."/>
            <person name="Lundell T."/>
            <person name="Morin E."/>
            <person name="Murat C."/>
            <person name="Riley R."/>
            <person name="Ohm R."/>
            <person name="Sun H."/>
            <person name="Tunlid A."/>
            <person name="Henrissat B."/>
            <person name="Grigoriev I.V."/>
            <person name="Hibbett D.S."/>
            <person name="Martin F."/>
        </authorList>
    </citation>
    <scope>NUCLEOTIDE SEQUENCE [LARGE SCALE GENOMIC DNA]</scope>
    <source>
        <strain evidence="9">Zn</strain>
    </source>
</reference>
<dbReference type="PIRSF" id="PIRSF010631">
    <property type="entry name" value="A-rhamnsds"/>
    <property type="match status" value="1"/>
</dbReference>
<dbReference type="Pfam" id="PF08531">
    <property type="entry name" value="Bac_rhamnosid_N"/>
    <property type="match status" value="1"/>
</dbReference>
<dbReference type="EC" id="3.2.1.40" evidence="2"/>
<comment type="catalytic activity">
    <reaction evidence="1">
        <text>Hydrolysis of terminal non-reducing alpha-L-rhamnose residues in alpha-L-rhamnosides.</text>
        <dbReference type="EC" id="3.2.1.40"/>
    </reaction>
</comment>
<organism evidence="8 9">
    <name type="scientific">Oidiodendron maius (strain Zn)</name>
    <dbReference type="NCBI Taxonomy" id="913774"/>
    <lineage>
        <taxon>Eukaryota</taxon>
        <taxon>Fungi</taxon>
        <taxon>Dikarya</taxon>
        <taxon>Ascomycota</taxon>
        <taxon>Pezizomycotina</taxon>
        <taxon>Leotiomycetes</taxon>
        <taxon>Leotiomycetes incertae sedis</taxon>
        <taxon>Myxotrichaceae</taxon>
        <taxon>Oidiodendron</taxon>
    </lineage>
</organism>
<dbReference type="Pfam" id="PF17389">
    <property type="entry name" value="Bac_rhamnosid6H"/>
    <property type="match status" value="1"/>
</dbReference>
<dbReference type="Gene3D" id="1.50.10.10">
    <property type="match status" value="1"/>
</dbReference>
<evidence type="ECO:0000259" key="7">
    <source>
        <dbReference type="Pfam" id="PF17390"/>
    </source>
</evidence>
<feature type="domain" description="Alpha-L-rhamnosidase six-hairpin glycosidase" evidence="6">
    <location>
        <begin position="428"/>
        <end position="778"/>
    </location>
</feature>
<dbReference type="SUPFAM" id="SSF48208">
    <property type="entry name" value="Six-hairpin glycosidases"/>
    <property type="match status" value="1"/>
</dbReference>
<evidence type="ECO:0000256" key="3">
    <source>
        <dbReference type="ARBA" id="ARBA00022801"/>
    </source>
</evidence>
<name>A0A0C3CEX1_OIDMZ</name>
<dbReference type="HOGENOM" id="CLU_002926_0_0_1"/>
<dbReference type="SUPFAM" id="SSF49785">
    <property type="entry name" value="Galactose-binding domain-like"/>
    <property type="match status" value="1"/>
</dbReference>
<gene>
    <name evidence="8" type="ORF">OIDMADRAFT_169314</name>
</gene>
<dbReference type="InterPro" id="IPR035396">
    <property type="entry name" value="Bac_rhamnosid6H"/>
</dbReference>
<evidence type="ECO:0000313" key="8">
    <source>
        <dbReference type="EMBL" id="KIM97488.1"/>
    </source>
</evidence>
<evidence type="ECO:0000313" key="9">
    <source>
        <dbReference type="Proteomes" id="UP000054321"/>
    </source>
</evidence>
<dbReference type="InterPro" id="IPR012341">
    <property type="entry name" value="6hp_glycosidase-like_sf"/>
</dbReference>
<dbReference type="Pfam" id="PF25788">
    <property type="entry name" value="Ig_Rha78A_N"/>
    <property type="match status" value="1"/>
</dbReference>
<evidence type="ECO:0000256" key="2">
    <source>
        <dbReference type="ARBA" id="ARBA00012652"/>
    </source>
</evidence>
<evidence type="ECO:0000259" key="6">
    <source>
        <dbReference type="Pfam" id="PF17389"/>
    </source>
</evidence>
<dbReference type="InterPro" id="IPR013783">
    <property type="entry name" value="Ig-like_fold"/>
</dbReference>
<sequence>MVQILPVTFEHHREALGIGEPAPRISWRFAGEDQNWTQASYDIEIVRPSVDPVNPLLFQAVSHESVLVPWPTSPLLPRESASVRVRAKGPDGILTAWSEPKTVETGLYSHENWTAKFIAAPKLFAPNGSLKPVLFRKPFKVTAKVQKGRLYITSQGLYEAHINGTRVGDHVLAPGWTSYNHHLNYQTFDVTQHLVEGENAIGVEVGEGWFCTRLGFNGGRRDIYGDRMALLAQLEILLVDGNTLTINSDSSWHSGTGPVISSEIYDGEVYDATLQKKEWSLPNLVDEQLSSVEESAFPKAQIVASTAPPVRRVQSLPPRNIFKSPTGKVIVDFGQNLVGWLRVRVSGPKAQKIIFTHTEVLENGECATRPLRNCKATDSIILSGELLEWEPKFTFHGFRYVQVDGWPSETGEPESSAIEAIVVHTDMERTGWFECSNVKVNQLHENIRWGMKGNFVSIPTDCPQRDERLGWTGDIQIFAPTASFLYNTSGMLSGWLRDVAAEQINDCDNVVPLVCPNIIGEEFPRAQAAWGDVAVITPNDLYLTYGDRKILQDQYRSMKAWIEKGIPRGSNGLWSSDTYQLGDWLDPYAPPSHPADGKTDPHLVANAYLVQITKVIARTSEILDHQDDACHFASEARKLQEEFQRQYITPSGRLAPDTMTSISLAIAFSLFRTPEETAAAAKRLGVLVRTSNFKIGTGFAGTPLICPALSQSGLAQLAYQMLLCEECPSWLYPITMGATTMWERWDSMLPDGSINPGSMTSFNHYALGSVGAWLHATVAGICPAKPGWREISFMPVPGGTITSAKAVFDSPHGRVENSWRIEDGKFIMDAVVPPNTSALIKLPGQETVNSVGSGSFHFEIPYIAPEWPIPAIKEPFDS</sequence>
<dbReference type="InterPro" id="IPR008928">
    <property type="entry name" value="6-hairpin_glycosidase_sf"/>
</dbReference>
<keyword evidence="3 8" id="KW-0378">Hydrolase</keyword>
<dbReference type="Proteomes" id="UP000054321">
    <property type="component" value="Unassembled WGS sequence"/>
</dbReference>
<dbReference type="OrthoDB" id="10036721at2759"/>
<dbReference type="InterPro" id="IPR016007">
    <property type="entry name" value="Alpha_rhamnosid"/>
</dbReference>
<dbReference type="InterPro" id="IPR035398">
    <property type="entry name" value="Bac_rhamnosid_C"/>
</dbReference>
<dbReference type="AlphaFoldDB" id="A0A0C3CEX1"/>
<dbReference type="InParanoid" id="A0A0C3CEX1"/>
<feature type="domain" description="Alpha-L-rhamnosidase concanavalin-like" evidence="4">
    <location>
        <begin position="324"/>
        <end position="424"/>
    </location>
</feature>
<dbReference type="PANTHER" id="PTHR33307">
    <property type="entry name" value="ALPHA-RHAMNOSIDASE (EUROFUNG)"/>
    <property type="match status" value="1"/>
</dbReference>
<dbReference type="InterPro" id="IPR013737">
    <property type="entry name" value="Bac_rhamnosid_N"/>
</dbReference>
<dbReference type="GO" id="GO:0005975">
    <property type="term" value="P:carbohydrate metabolic process"/>
    <property type="evidence" value="ECO:0007669"/>
    <property type="project" value="InterPro"/>
</dbReference>
<dbReference type="Pfam" id="PF05592">
    <property type="entry name" value="Bac_rhamnosid"/>
    <property type="match status" value="1"/>
</dbReference>
<reference evidence="8 9" key="1">
    <citation type="submission" date="2014-04" db="EMBL/GenBank/DDBJ databases">
        <authorList>
            <consortium name="DOE Joint Genome Institute"/>
            <person name="Kuo A."/>
            <person name="Martino E."/>
            <person name="Perotto S."/>
            <person name="Kohler A."/>
            <person name="Nagy L.G."/>
            <person name="Floudas D."/>
            <person name="Copeland A."/>
            <person name="Barry K.W."/>
            <person name="Cichocki N."/>
            <person name="Veneault-Fourrey C."/>
            <person name="LaButti K."/>
            <person name="Lindquist E.A."/>
            <person name="Lipzen A."/>
            <person name="Lundell T."/>
            <person name="Morin E."/>
            <person name="Murat C."/>
            <person name="Sun H."/>
            <person name="Tunlid A."/>
            <person name="Henrissat B."/>
            <person name="Grigoriev I.V."/>
            <person name="Hibbett D.S."/>
            <person name="Martin F."/>
            <person name="Nordberg H.P."/>
            <person name="Cantor M.N."/>
            <person name="Hua S.X."/>
        </authorList>
    </citation>
    <scope>NUCLEOTIDE SEQUENCE [LARGE SCALE GENOMIC DNA]</scope>
    <source>
        <strain evidence="8 9">Zn</strain>
    </source>
</reference>
<dbReference type="Gene3D" id="2.60.40.10">
    <property type="entry name" value="Immunoglobulins"/>
    <property type="match status" value="1"/>
</dbReference>